<evidence type="ECO:0000256" key="4">
    <source>
        <dbReference type="PROSITE-ProRule" id="PRU00259"/>
    </source>
</evidence>
<dbReference type="InterPro" id="IPR000225">
    <property type="entry name" value="Armadillo"/>
</dbReference>
<accession>A0A0D0CSN9</accession>
<dbReference type="Pfam" id="PF00514">
    <property type="entry name" value="Arm"/>
    <property type="match status" value="3"/>
</dbReference>
<proteinExistence type="inferred from homology"/>
<dbReference type="SMART" id="SM00185">
    <property type="entry name" value="ARM"/>
    <property type="match status" value="3"/>
</dbReference>
<evidence type="ECO:0008006" key="7">
    <source>
        <dbReference type="Google" id="ProtNLM"/>
    </source>
</evidence>
<sequence length="217" mass="22946">MHNSTSIQTPALQSIGNIATGNSLQTQVVIASGTLPALLSLLSSPKDGIQKVACRTISNITAGFPSQIQAVIDANIILPLMNILQNADFKTRKEACWAISSATYGGASHIRYLVRLGCIKPLCDLLTMDTETIQVALAGLDNILKVGEMDKAAGSSGAVNQYAVDVEEAGGVVTIHKLQQHDNVGIYKLAFNIMDKYFSENEEVGVAIAVLAVDSSS</sequence>
<dbReference type="OrthoDB" id="29145at2759"/>
<dbReference type="Pfam" id="PF16186">
    <property type="entry name" value="Arm_3"/>
    <property type="match status" value="1"/>
</dbReference>
<name>A0A0D0CSN9_9AGAR</name>
<dbReference type="HOGENOM" id="CLU_018084_1_2_1"/>
<dbReference type="InterPro" id="IPR011989">
    <property type="entry name" value="ARM-like"/>
</dbReference>
<dbReference type="EMBL" id="KN834783">
    <property type="protein sequence ID" value="KIK58713.1"/>
    <property type="molecule type" value="Genomic_DNA"/>
</dbReference>
<dbReference type="InterPro" id="IPR032413">
    <property type="entry name" value="Arm_3"/>
</dbReference>
<feature type="repeat" description="ARM" evidence="4">
    <location>
        <begin position="33"/>
        <end position="61"/>
    </location>
</feature>
<organism evidence="5 6">
    <name type="scientific">Collybiopsis luxurians FD-317 M1</name>
    <dbReference type="NCBI Taxonomy" id="944289"/>
    <lineage>
        <taxon>Eukaryota</taxon>
        <taxon>Fungi</taxon>
        <taxon>Dikarya</taxon>
        <taxon>Basidiomycota</taxon>
        <taxon>Agaricomycotina</taxon>
        <taxon>Agaricomycetes</taxon>
        <taxon>Agaricomycetidae</taxon>
        <taxon>Agaricales</taxon>
        <taxon>Marasmiineae</taxon>
        <taxon>Omphalotaceae</taxon>
        <taxon>Collybiopsis</taxon>
        <taxon>Collybiopsis luxurians</taxon>
    </lineage>
</organism>
<protein>
    <recommendedName>
        <fullName evidence="7">Importin subunit alpha</fullName>
    </recommendedName>
</protein>
<dbReference type="Gene3D" id="1.25.10.10">
    <property type="entry name" value="Leucine-rich Repeat Variant"/>
    <property type="match status" value="1"/>
</dbReference>
<evidence type="ECO:0000313" key="6">
    <source>
        <dbReference type="Proteomes" id="UP000053593"/>
    </source>
</evidence>
<dbReference type="SUPFAM" id="SSF48371">
    <property type="entry name" value="ARM repeat"/>
    <property type="match status" value="1"/>
</dbReference>
<dbReference type="InterPro" id="IPR016024">
    <property type="entry name" value="ARM-type_fold"/>
</dbReference>
<dbReference type="PROSITE" id="PS50176">
    <property type="entry name" value="ARM_REPEAT"/>
    <property type="match status" value="1"/>
</dbReference>
<comment type="similarity">
    <text evidence="1">Belongs to the importin alpha family.</text>
</comment>
<dbReference type="PANTHER" id="PTHR23316">
    <property type="entry name" value="IMPORTIN ALPHA"/>
    <property type="match status" value="1"/>
</dbReference>
<dbReference type="Proteomes" id="UP000053593">
    <property type="component" value="Unassembled WGS sequence"/>
</dbReference>
<keyword evidence="3" id="KW-0653">Protein transport</keyword>
<evidence type="ECO:0000256" key="3">
    <source>
        <dbReference type="ARBA" id="ARBA00022927"/>
    </source>
</evidence>
<reference evidence="5 6" key="1">
    <citation type="submission" date="2014-04" db="EMBL/GenBank/DDBJ databases">
        <title>Evolutionary Origins and Diversification of the Mycorrhizal Mutualists.</title>
        <authorList>
            <consortium name="DOE Joint Genome Institute"/>
            <consortium name="Mycorrhizal Genomics Consortium"/>
            <person name="Kohler A."/>
            <person name="Kuo A."/>
            <person name="Nagy L.G."/>
            <person name="Floudas D."/>
            <person name="Copeland A."/>
            <person name="Barry K.W."/>
            <person name="Cichocki N."/>
            <person name="Veneault-Fourrey C."/>
            <person name="LaButti K."/>
            <person name="Lindquist E.A."/>
            <person name="Lipzen A."/>
            <person name="Lundell T."/>
            <person name="Morin E."/>
            <person name="Murat C."/>
            <person name="Riley R."/>
            <person name="Ohm R."/>
            <person name="Sun H."/>
            <person name="Tunlid A."/>
            <person name="Henrissat B."/>
            <person name="Grigoriev I.V."/>
            <person name="Hibbett D.S."/>
            <person name="Martin F."/>
        </authorList>
    </citation>
    <scope>NUCLEOTIDE SEQUENCE [LARGE SCALE GENOMIC DNA]</scope>
    <source>
        <strain evidence="5 6">FD-317 M1</strain>
    </source>
</reference>
<evidence type="ECO:0000256" key="2">
    <source>
        <dbReference type="ARBA" id="ARBA00022448"/>
    </source>
</evidence>
<evidence type="ECO:0000256" key="1">
    <source>
        <dbReference type="ARBA" id="ARBA00010394"/>
    </source>
</evidence>
<evidence type="ECO:0000313" key="5">
    <source>
        <dbReference type="EMBL" id="KIK58713.1"/>
    </source>
</evidence>
<keyword evidence="2" id="KW-0813">Transport</keyword>
<gene>
    <name evidence="5" type="ORF">GYMLUDRAFT_245807</name>
</gene>
<dbReference type="AlphaFoldDB" id="A0A0D0CSN9"/>
<dbReference type="GO" id="GO:0015031">
    <property type="term" value="P:protein transport"/>
    <property type="evidence" value="ECO:0007669"/>
    <property type="project" value="UniProtKB-KW"/>
</dbReference>
<keyword evidence="6" id="KW-1185">Reference proteome</keyword>